<dbReference type="PRINTS" id="PR00080">
    <property type="entry name" value="SDRFAMILY"/>
</dbReference>
<evidence type="ECO:0000313" key="5">
    <source>
        <dbReference type="Proteomes" id="UP000466794"/>
    </source>
</evidence>
<dbReference type="InterPro" id="IPR020904">
    <property type="entry name" value="Sc_DH/Rdtase_CS"/>
</dbReference>
<dbReference type="Gene3D" id="3.40.50.720">
    <property type="entry name" value="NAD(P)-binding Rossmann-like Domain"/>
    <property type="match status" value="1"/>
</dbReference>
<organism evidence="4 5">
    <name type="scientific">Nocardia terrae</name>
    <dbReference type="NCBI Taxonomy" id="2675851"/>
    <lineage>
        <taxon>Bacteria</taxon>
        <taxon>Bacillati</taxon>
        <taxon>Actinomycetota</taxon>
        <taxon>Actinomycetes</taxon>
        <taxon>Mycobacteriales</taxon>
        <taxon>Nocardiaceae</taxon>
        <taxon>Nocardia</taxon>
    </lineage>
</organism>
<accession>A0A7K1VAQ5</accession>
<dbReference type="PANTHER" id="PTHR43391">
    <property type="entry name" value="RETINOL DEHYDROGENASE-RELATED"/>
    <property type="match status" value="1"/>
</dbReference>
<dbReference type="Gene3D" id="3.40.50.1820">
    <property type="entry name" value="alpha/beta hydrolase"/>
    <property type="match status" value="1"/>
</dbReference>
<dbReference type="SUPFAM" id="SSF53474">
    <property type="entry name" value="alpha/beta-Hydrolases"/>
    <property type="match status" value="1"/>
</dbReference>
<dbReference type="Pfam" id="PF00106">
    <property type="entry name" value="adh_short"/>
    <property type="match status" value="1"/>
</dbReference>
<dbReference type="FunFam" id="3.40.50.720:FF:000084">
    <property type="entry name" value="Short-chain dehydrogenase reductase"/>
    <property type="match status" value="1"/>
</dbReference>
<evidence type="ECO:0000256" key="1">
    <source>
        <dbReference type="ARBA" id="ARBA00006484"/>
    </source>
</evidence>
<dbReference type="PANTHER" id="PTHR43391:SF12">
    <property type="entry name" value="OXIDOREDUCTASE EPHD-RELATED"/>
    <property type="match status" value="1"/>
</dbReference>
<dbReference type="InterPro" id="IPR000073">
    <property type="entry name" value="AB_hydrolase_1"/>
</dbReference>
<comment type="similarity">
    <text evidence="1">Belongs to the short-chain dehydrogenases/reductases (SDR) family.</text>
</comment>
<reference evidence="4 5" key="1">
    <citation type="submission" date="2019-12" db="EMBL/GenBank/DDBJ databases">
        <title>Nocardia sp. nov. ET3-3 isolated from soil.</title>
        <authorList>
            <person name="Kanchanasin P."/>
            <person name="Tanasupawat S."/>
            <person name="Yuki M."/>
            <person name="Kudo T."/>
        </authorList>
    </citation>
    <scope>NUCLEOTIDE SEQUENCE [LARGE SCALE GENOMIC DNA]</scope>
    <source>
        <strain evidence="4 5">ET3-3</strain>
    </source>
</reference>
<dbReference type="SUPFAM" id="SSF51735">
    <property type="entry name" value="NAD(P)-binding Rossmann-fold domains"/>
    <property type="match status" value="1"/>
</dbReference>
<dbReference type="SMART" id="SM00822">
    <property type="entry name" value="PKS_KR"/>
    <property type="match status" value="1"/>
</dbReference>
<dbReference type="GO" id="GO:0016491">
    <property type="term" value="F:oxidoreductase activity"/>
    <property type="evidence" value="ECO:0007669"/>
    <property type="project" value="UniProtKB-KW"/>
</dbReference>
<dbReference type="PRINTS" id="PR00081">
    <property type="entry name" value="GDHRDH"/>
</dbReference>
<dbReference type="InterPro" id="IPR029058">
    <property type="entry name" value="AB_hydrolase_fold"/>
</dbReference>
<dbReference type="InterPro" id="IPR002347">
    <property type="entry name" value="SDR_fam"/>
</dbReference>
<dbReference type="CDD" id="cd05233">
    <property type="entry name" value="SDR_c"/>
    <property type="match status" value="1"/>
</dbReference>
<feature type="domain" description="Ketoreductase" evidence="3">
    <location>
        <begin position="329"/>
        <end position="504"/>
    </location>
</feature>
<gene>
    <name evidence="4" type="ORF">GPX89_41635</name>
</gene>
<dbReference type="PROSITE" id="PS00061">
    <property type="entry name" value="ADH_SHORT"/>
    <property type="match status" value="1"/>
</dbReference>
<keyword evidence="2" id="KW-0560">Oxidoreductase</keyword>
<protein>
    <submittedName>
        <fullName evidence="4">SDR family oxidoreductase</fullName>
    </submittedName>
</protein>
<evidence type="ECO:0000259" key="3">
    <source>
        <dbReference type="SMART" id="SM00822"/>
    </source>
</evidence>
<dbReference type="InterPro" id="IPR036291">
    <property type="entry name" value="NAD(P)-bd_dom_sf"/>
</dbReference>
<dbReference type="Proteomes" id="UP000466794">
    <property type="component" value="Unassembled WGS sequence"/>
</dbReference>
<proteinExistence type="inferred from homology"/>
<dbReference type="EMBL" id="WRPP01000015">
    <property type="protein sequence ID" value="MVU83725.1"/>
    <property type="molecule type" value="Genomic_DNA"/>
</dbReference>
<comment type="caution">
    <text evidence="4">The sequence shown here is derived from an EMBL/GenBank/DDBJ whole genome shotgun (WGS) entry which is preliminary data.</text>
</comment>
<sequence>MAQRPDPTAGGEPRQRTVRNGEIEIAVYEQGVADGPTIVLVHGWPDSHRLWDNVIPHLADRFRVASYDSRGHGRTTDPQDFRAFRIEEPATDFFAVVDAVSPAEPVHVLAHDWGSVTVWDAVCEPDAELRIASFTSVSGPNLDHAGTWARRRFARPTPRNLVGPLAQLASIAYQFAFMAPVMPALVRRGLTDRMFRLGLRLAQGTPAERVTLGETFTEDAANGLQIYRANLVLGKVFSSRERHTKVPVQLIVADRDPAVRPAVFDDESEWTEQLWRRDLKAGHWVPYSHPRVLARTTTQLIDAVSGREPSRELRRAEVGRPPGRPFDDHLVVVTGAGSGIGRETARAFAREGAEVVVSDIDLAAARETAALIARSGGTAHPYALDVADEAAVRAHAEEVAAVHGVPDVVVNNAGVGQAAPFLDTPPESFERVLDINFFGVVHGSRAFGHLMSDRGLGGHIVNVSSMAAYTPQQGFSAYSTSKAAVFTLSDCLRAELAAEGIGVTTVCPGIVHTNIVRTTEFSAITPEKEHSRQRLFDTLYRLRSYPPSKVATAIVQAVQHNRAVIPVTPEAWAAYYATRLTPPSLLRFGMARASLTR</sequence>
<evidence type="ECO:0000256" key="2">
    <source>
        <dbReference type="ARBA" id="ARBA00023002"/>
    </source>
</evidence>
<dbReference type="AlphaFoldDB" id="A0A7K1VAQ5"/>
<dbReference type="RefSeq" id="WP_157393312.1">
    <property type="nucleotide sequence ID" value="NZ_WRPP01000015.1"/>
</dbReference>
<dbReference type="Pfam" id="PF00561">
    <property type="entry name" value="Abhydrolase_1"/>
    <property type="match status" value="1"/>
</dbReference>
<name>A0A7K1VAQ5_9NOCA</name>
<evidence type="ECO:0000313" key="4">
    <source>
        <dbReference type="EMBL" id="MVU83725.1"/>
    </source>
</evidence>
<dbReference type="InterPro" id="IPR057326">
    <property type="entry name" value="KR_dom"/>
</dbReference>
<dbReference type="NCBIfam" id="NF004514">
    <property type="entry name" value="PRK05855.1"/>
    <property type="match status" value="1"/>
</dbReference>
<keyword evidence="5" id="KW-1185">Reference proteome</keyword>